<feature type="region of interest" description="Disordered" evidence="11">
    <location>
        <begin position="966"/>
        <end position="1051"/>
    </location>
</feature>
<evidence type="ECO:0000259" key="12">
    <source>
        <dbReference type="PROSITE" id="PS51166"/>
    </source>
</evidence>
<evidence type="ECO:0000256" key="1">
    <source>
        <dbReference type="ARBA" id="ARBA00000439"/>
    </source>
</evidence>
<dbReference type="EC" id="2.4.1.25" evidence="4"/>
<dbReference type="InterPro" id="IPR002044">
    <property type="entry name" value="CBM20"/>
</dbReference>
<dbReference type="GO" id="GO:0004134">
    <property type="term" value="F:4-alpha-glucanotransferase activity"/>
    <property type="evidence" value="ECO:0007669"/>
    <property type="project" value="UniProtKB-EC"/>
</dbReference>
<feature type="domain" description="CBM20" evidence="12">
    <location>
        <begin position="9"/>
        <end position="131"/>
    </location>
</feature>
<evidence type="ECO:0000256" key="7">
    <source>
        <dbReference type="ARBA" id="ARBA00022679"/>
    </source>
</evidence>
<evidence type="ECO:0000256" key="11">
    <source>
        <dbReference type="SAM" id="MobiDB-lite"/>
    </source>
</evidence>
<dbReference type="SUPFAM" id="SSF49452">
    <property type="entry name" value="Starch-binding domain-like"/>
    <property type="match status" value="2"/>
</dbReference>
<dbReference type="SUPFAM" id="SSF51445">
    <property type="entry name" value="(Trans)glycosidases"/>
    <property type="match status" value="1"/>
</dbReference>
<comment type="caution">
    <text evidence="13">The sequence shown here is derived from an EMBL/GenBank/DDBJ whole genome shotgun (WGS) entry which is preliminary data.</text>
</comment>
<dbReference type="EMBL" id="BRXU01000020">
    <property type="protein sequence ID" value="GLC57926.1"/>
    <property type="molecule type" value="Genomic_DNA"/>
</dbReference>
<dbReference type="InterPro" id="IPR013784">
    <property type="entry name" value="Carb-bd-like_fold"/>
</dbReference>
<dbReference type="InterPro" id="IPR003385">
    <property type="entry name" value="Glyco_hydro_77"/>
</dbReference>
<proteinExistence type="inferred from homology"/>
<evidence type="ECO:0000313" key="14">
    <source>
        <dbReference type="Proteomes" id="UP001165080"/>
    </source>
</evidence>
<dbReference type="GO" id="GO:0005975">
    <property type="term" value="P:carbohydrate metabolic process"/>
    <property type="evidence" value="ECO:0007669"/>
    <property type="project" value="InterPro"/>
</dbReference>
<dbReference type="InterPro" id="IPR013783">
    <property type="entry name" value="Ig-like_fold"/>
</dbReference>
<evidence type="ECO:0000256" key="6">
    <source>
        <dbReference type="ARBA" id="ARBA00022676"/>
    </source>
</evidence>
<dbReference type="Gene3D" id="2.60.40.10">
    <property type="entry name" value="Immunoglobulins"/>
    <property type="match status" value="2"/>
</dbReference>
<evidence type="ECO:0000256" key="9">
    <source>
        <dbReference type="ARBA" id="ARBA00031423"/>
    </source>
</evidence>
<keyword evidence="14" id="KW-1185">Reference proteome</keyword>
<dbReference type="InterPro" id="IPR017853">
    <property type="entry name" value="GH"/>
</dbReference>
<evidence type="ECO:0000256" key="4">
    <source>
        <dbReference type="ARBA" id="ARBA00012560"/>
    </source>
</evidence>
<keyword evidence="6" id="KW-0328">Glycosyltransferase</keyword>
<sequence length="1077" mass="119131">MATGAGEPWQQQASVTLHFSVSYPTQWGQSILLSGSGALLGGLQWAQARQMSCHHEKDVLVWEATILLPWKPSYSYKYALARQKDDESASGPNVFGNWLIEKEDAAGERTVWLPEGLQGGELVEVVDTWIDKSHPAALMASAAFTKVLFLHKPLIRSGGLSPSDLCRPAPGETVVRLQVADFQLEDAEALLVTGGIPQLGNWQPDQMTRLTETHTPFWEAELRVPYSCFPFTYKYAIQTADGLVLEVGEPRLACLPSSASVGAPTVMVRHDGYFRRDRHWRGAGVAVPVFSLRTAHSVGVGEFLDLIPLVDLADKCGLRMIQVLPVNDTCVYGTWWDSYPYSTLSVHALHPQYLALRELLAEEGQQLPFDLASEVHKARRDLDGSQVDYVATMAFKTAFVKKVYDRYGKATLQSPGFLSWFEANAHWLRPYAAFCFLRDIFQTSEHWRWGCMSSGSAEVVERLTRPGGEFHSRIQLTYYTQYHLHRQLMRASEYASSRRVVLKGDLPIGVDKRSVDCWTCPHLFRMDKSTGAPPDAFSPTGQNWGFPTYNWEAMAADGYAWWRSRLSHLAAYFTAYRIDHVLGFFRIWEVPGDCVTGLLGYFRPSRPLTRSELEQRGLGDVERLTRPYITQQLIRQTFGAERAEVVAATYMLEEGNGKYRLRPAYASESAISSLPLRPDSPAWLVAEVEETRAGLLKLRQNVALLPDPEDPDCFHPRFSLMSTSSFAALPAPWRAALRHMHDDYYFRRQEDVWRSSALSKLPALQAASDMLVCGEDLGFVPACVPPVMKELGLVGLRIQRMATEPGREFNNPAAYPYLTVASPSCHDVTPLRAWFESDPDRAERFYYHQLGGCGPPPPTCNPNVVRAVLQQHINCQSMLAVFPIQDLMALSSEYAARPAVEEVINDPTVSKHYWRFRMHTTLETLLADSDWLATIAEMLVLGERAPPAVLINMNMNSAGSGNHDASVGVGVSGVGGGGGSGNHDVYSNDVGGPPPPPPPAAAAAAAAPPPLYHGENEMSGGSAAGAGPVANGLASSSAQQQPLVPNHYPHLDNHLNHLNHLNQQQQQQLPDGDGGPY</sequence>
<keyword evidence="5" id="KW-0963">Cytoplasm</keyword>
<gene>
    <name evidence="13" type="primary">PLEST010119</name>
    <name evidence="13" type="ORF">PLESTB_001290200</name>
</gene>
<dbReference type="PANTHER" id="PTHR32518">
    <property type="match status" value="1"/>
</dbReference>
<dbReference type="Pfam" id="PF00686">
    <property type="entry name" value="CBM_20"/>
    <property type="match status" value="2"/>
</dbReference>
<evidence type="ECO:0000256" key="5">
    <source>
        <dbReference type="ARBA" id="ARBA00022490"/>
    </source>
</evidence>
<dbReference type="Pfam" id="PF02446">
    <property type="entry name" value="Glyco_hydro_77"/>
    <property type="match status" value="1"/>
</dbReference>
<name>A0A9W6BT27_9CHLO</name>
<evidence type="ECO:0000256" key="10">
    <source>
        <dbReference type="ARBA" id="ARBA00031501"/>
    </source>
</evidence>
<comment type="subcellular location">
    <subcellularLocation>
        <location evidence="2">Cytoplasm</location>
    </subcellularLocation>
</comment>
<comment type="catalytic activity">
    <reaction evidence="1">
        <text>Transfers a segment of a (1-&gt;4)-alpha-D-glucan to a new position in an acceptor, which may be glucose or a (1-&gt;4)-alpha-D-glucan.</text>
        <dbReference type="EC" id="2.4.1.25"/>
    </reaction>
</comment>
<evidence type="ECO:0000313" key="13">
    <source>
        <dbReference type="EMBL" id="GLC57926.1"/>
    </source>
</evidence>
<organism evidence="13 14">
    <name type="scientific">Pleodorina starrii</name>
    <dbReference type="NCBI Taxonomy" id="330485"/>
    <lineage>
        <taxon>Eukaryota</taxon>
        <taxon>Viridiplantae</taxon>
        <taxon>Chlorophyta</taxon>
        <taxon>core chlorophytes</taxon>
        <taxon>Chlorophyceae</taxon>
        <taxon>CS clade</taxon>
        <taxon>Chlamydomonadales</taxon>
        <taxon>Volvocaceae</taxon>
        <taxon>Pleodorina</taxon>
    </lineage>
</organism>
<keyword evidence="8" id="KW-0119">Carbohydrate metabolism</keyword>
<evidence type="ECO:0000256" key="8">
    <source>
        <dbReference type="ARBA" id="ARBA00023277"/>
    </source>
</evidence>
<accession>A0A9W6BT27</accession>
<dbReference type="Proteomes" id="UP001165080">
    <property type="component" value="Unassembled WGS sequence"/>
</dbReference>
<dbReference type="SMART" id="SM01065">
    <property type="entry name" value="CBM_2"/>
    <property type="match status" value="2"/>
</dbReference>
<dbReference type="GO" id="GO:2001070">
    <property type="term" value="F:starch binding"/>
    <property type="evidence" value="ECO:0007669"/>
    <property type="project" value="InterPro"/>
</dbReference>
<feature type="compositionally biased region" description="Gly residues" evidence="11">
    <location>
        <begin position="970"/>
        <end position="981"/>
    </location>
</feature>
<feature type="compositionally biased region" description="Polar residues" evidence="11">
    <location>
        <begin position="1033"/>
        <end position="1043"/>
    </location>
</feature>
<dbReference type="AlphaFoldDB" id="A0A9W6BT27"/>
<dbReference type="GO" id="GO:0005737">
    <property type="term" value="C:cytoplasm"/>
    <property type="evidence" value="ECO:0007669"/>
    <property type="project" value="UniProtKB-SubCell"/>
</dbReference>
<reference evidence="13 14" key="1">
    <citation type="journal article" date="2023" name="Commun. Biol.">
        <title>Reorganization of the ancestral sex-determining regions during the evolution of trioecy in Pleodorina starrii.</title>
        <authorList>
            <person name="Takahashi K."/>
            <person name="Suzuki S."/>
            <person name="Kawai-Toyooka H."/>
            <person name="Yamamoto K."/>
            <person name="Hamaji T."/>
            <person name="Ootsuki R."/>
            <person name="Yamaguchi H."/>
            <person name="Kawachi M."/>
            <person name="Higashiyama T."/>
            <person name="Nozaki H."/>
        </authorList>
    </citation>
    <scope>NUCLEOTIDE SEQUENCE [LARGE SCALE GENOMIC DNA]</scope>
    <source>
        <strain evidence="13 14">NIES-4479</strain>
    </source>
</reference>
<comment type="similarity">
    <text evidence="3">Belongs to the disproportionating enzyme family.</text>
</comment>
<protein>
    <recommendedName>
        <fullName evidence="4">4-alpha-glucanotransferase</fullName>
        <ecNumber evidence="4">2.4.1.25</ecNumber>
    </recommendedName>
    <alternativeName>
        <fullName evidence="9">Amylomaltase</fullName>
    </alternativeName>
    <alternativeName>
        <fullName evidence="10">Disproportionating enzyme</fullName>
    </alternativeName>
</protein>
<dbReference type="Gene3D" id="3.20.20.80">
    <property type="entry name" value="Glycosidases"/>
    <property type="match status" value="2"/>
</dbReference>
<feature type="domain" description="CBM20" evidence="12">
    <location>
        <begin position="167"/>
        <end position="282"/>
    </location>
</feature>
<dbReference type="PROSITE" id="PS51166">
    <property type="entry name" value="CBM20"/>
    <property type="match status" value="2"/>
</dbReference>
<evidence type="ECO:0000256" key="3">
    <source>
        <dbReference type="ARBA" id="ARBA00005684"/>
    </source>
</evidence>
<keyword evidence="7" id="KW-0808">Transferase</keyword>
<evidence type="ECO:0000256" key="2">
    <source>
        <dbReference type="ARBA" id="ARBA00004496"/>
    </source>
</evidence>
<dbReference type="PANTHER" id="PTHR32518:SF3">
    <property type="entry name" value="4-ALPHA-GLUCANOTRANSFERASE"/>
    <property type="match status" value="1"/>
</dbReference>